<proteinExistence type="predicted"/>
<protein>
    <submittedName>
        <fullName evidence="1">Uncharacterized protein</fullName>
    </submittedName>
</protein>
<accession>A0AAV1UJV1</accession>
<dbReference type="AlphaFoldDB" id="A0AAV1UJV1"/>
<dbReference type="EMBL" id="CAKLBY020000217">
    <property type="protein sequence ID" value="CAK7934765.1"/>
    <property type="molecule type" value="Genomic_DNA"/>
</dbReference>
<reference evidence="1" key="1">
    <citation type="submission" date="2024-01" db="EMBL/GenBank/DDBJ databases">
        <authorList>
            <person name="Webb A."/>
        </authorList>
    </citation>
    <scope>NUCLEOTIDE SEQUENCE</scope>
    <source>
        <strain evidence="1">Pm1</strain>
    </source>
</reference>
<evidence type="ECO:0000313" key="2">
    <source>
        <dbReference type="Proteomes" id="UP001162060"/>
    </source>
</evidence>
<sequence length="87" mass="9692">MKVKTDDVEVEIKTRKLVALSSPSEQDHEGVHTARRVKEGTAYNGLWARRRSKVENVFPSGHASFAWSAASAKREMFLNHAIAIDVA</sequence>
<evidence type="ECO:0000313" key="1">
    <source>
        <dbReference type="EMBL" id="CAK7934765.1"/>
    </source>
</evidence>
<dbReference type="Proteomes" id="UP001162060">
    <property type="component" value="Unassembled WGS sequence"/>
</dbReference>
<comment type="caution">
    <text evidence="1">The sequence shown here is derived from an EMBL/GenBank/DDBJ whole genome shotgun (WGS) entry which is preliminary data.</text>
</comment>
<organism evidence="1 2">
    <name type="scientific">Peronospora matthiolae</name>
    <dbReference type="NCBI Taxonomy" id="2874970"/>
    <lineage>
        <taxon>Eukaryota</taxon>
        <taxon>Sar</taxon>
        <taxon>Stramenopiles</taxon>
        <taxon>Oomycota</taxon>
        <taxon>Peronosporomycetes</taxon>
        <taxon>Peronosporales</taxon>
        <taxon>Peronosporaceae</taxon>
        <taxon>Peronospora</taxon>
    </lineage>
</organism>
<gene>
    <name evidence="1" type="ORF">PM001_LOCUS19915</name>
</gene>
<name>A0AAV1UJV1_9STRA</name>